<gene>
    <name evidence="2" type="ORF">PICMEDRAFT_71236</name>
</gene>
<feature type="signal peptide" evidence="1">
    <location>
        <begin position="1"/>
        <end position="23"/>
    </location>
</feature>
<name>A0A1E3NLZ1_9ASCO</name>
<keyword evidence="3" id="KW-1185">Reference proteome</keyword>
<dbReference type="Pfam" id="PF06101">
    <property type="entry name" value="Vps62"/>
    <property type="match status" value="1"/>
</dbReference>
<keyword evidence="1" id="KW-0732">Signal</keyword>
<evidence type="ECO:0008006" key="4">
    <source>
        <dbReference type="Google" id="ProtNLM"/>
    </source>
</evidence>
<dbReference type="OrthoDB" id="188042at2759"/>
<dbReference type="AlphaFoldDB" id="A0A1E3NLZ1"/>
<protein>
    <recommendedName>
        <fullName evidence="4">Vacuolar protein sorting-associated protein 62</fullName>
    </recommendedName>
</protein>
<dbReference type="GO" id="GO:0000329">
    <property type="term" value="C:fungal-type vacuole membrane"/>
    <property type="evidence" value="ECO:0007669"/>
    <property type="project" value="TreeGrafter"/>
</dbReference>
<dbReference type="EMBL" id="KV454002">
    <property type="protein sequence ID" value="ODQ47121.1"/>
    <property type="molecule type" value="Genomic_DNA"/>
</dbReference>
<feature type="chain" id="PRO_5009133419" description="Vacuolar protein sorting-associated protein 62" evidence="1">
    <location>
        <begin position="24"/>
        <end position="463"/>
    </location>
</feature>
<organism evidence="2 3">
    <name type="scientific">Pichia membranifaciens NRRL Y-2026</name>
    <dbReference type="NCBI Taxonomy" id="763406"/>
    <lineage>
        <taxon>Eukaryota</taxon>
        <taxon>Fungi</taxon>
        <taxon>Dikarya</taxon>
        <taxon>Ascomycota</taxon>
        <taxon>Saccharomycotina</taxon>
        <taxon>Pichiomycetes</taxon>
        <taxon>Pichiales</taxon>
        <taxon>Pichiaceae</taxon>
        <taxon>Pichia</taxon>
    </lineage>
</organism>
<evidence type="ECO:0000313" key="3">
    <source>
        <dbReference type="Proteomes" id="UP000094455"/>
    </source>
</evidence>
<sequence>MLLLQLFAVLSFLFQTCIPTCQASPIDRLSEKEVEDRLDALLQSRASYKNLPPLEAYPSPESRTLKPGSIPEYVAKYAPLVFLYSEEKYLPYDIEEYVSHFRPTWRNGTVIDLPGKDRNDPLYKNQVLHLSDLENLPQSTHEELVFLSSLSDFDVDPEWITGVHNKPNYYNGEIKDAPVTLIVTDKGKGWVDAYWFFFYSFNLGPFVMGFGPFGDHIGDWEHCLVRFYKGEPVIIWMSAHGGGGAYFYDHMEKETLDSSGIAVGNGVQPVIFSARGTHANYPSTGQHSHDLPYSILSDFTDRGGLWNTALNYLAYTYTPADDNLSGEAAGMELSLANGSHPFRESKYGKWLEYNGAWGDPKLEPEDPRQHWSPFEWKYIDGPTGPLTKNLVRTSPCQRAKWWNFWNGCNVRRYIQYGQGVFDQEGNNSCGSLYVHFKNKWVRKLVEVVTWGGWVCFSIDLVFG</sequence>
<dbReference type="PANTHER" id="PTHR48220:SF1">
    <property type="entry name" value="VACUOLAR PROTEIN SORTING-ASSOCIATED PROTEIN 62-RELATED"/>
    <property type="match status" value="1"/>
</dbReference>
<accession>A0A1E3NLZ1</accession>
<dbReference type="InterPro" id="IPR053102">
    <property type="entry name" value="VPS_Associated"/>
</dbReference>
<dbReference type="RefSeq" id="XP_019018234.1">
    <property type="nucleotide sequence ID" value="XM_019163866.1"/>
</dbReference>
<dbReference type="GeneID" id="30180553"/>
<dbReference type="PANTHER" id="PTHR48220">
    <property type="match status" value="1"/>
</dbReference>
<dbReference type="InterPro" id="IPR009291">
    <property type="entry name" value="Vps62"/>
</dbReference>
<dbReference type="STRING" id="763406.A0A1E3NLZ1"/>
<evidence type="ECO:0000313" key="2">
    <source>
        <dbReference type="EMBL" id="ODQ47121.1"/>
    </source>
</evidence>
<dbReference type="Proteomes" id="UP000094455">
    <property type="component" value="Unassembled WGS sequence"/>
</dbReference>
<reference evidence="2 3" key="1">
    <citation type="journal article" date="2016" name="Proc. Natl. Acad. Sci. U.S.A.">
        <title>Comparative genomics of biotechnologically important yeasts.</title>
        <authorList>
            <person name="Riley R."/>
            <person name="Haridas S."/>
            <person name="Wolfe K.H."/>
            <person name="Lopes M.R."/>
            <person name="Hittinger C.T."/>
            <person name="Goeker M."/>
            <person name="Salamov A.A."/>
            <person name="Wisecaver J.H."/>
            <person name="Long T.M."/>
            <person name="Calvey C.H."/>
            <person name="Aerts A.L."/>
            <person name="Barry K.W."/>
            <person name="Choi C."/>
            <person name="Clum A."/>
            <person name="Coughlan A.Y."/>
            <person name="Deshpande S."/>
            <person name="Douglass A.P."/>
            <person name="Hanson S.J."/>
            <person name="Klenk H.-P."/>
            <person name="LaButti K.M."/>
            <person name="Lapidus A."/>
            <person name="Lindquist E.A."/>
            <person name="Lipzen A.M."/>
            <person name="Meier-Kolthoff J.P."/>
            <person name="Ohm R.A."/>
            <person name="Otillar R.P."/>
            <person name="Pangilinan J.L."/>
            <person name="Peng Y."/>
            <person name="Rokas A."/>
            <person name="Rosa C.A."/>
            <person name="Scheuner C."/>
            <person name="Sibirny A.A."/>
            <person name="Slot J.C."/>
            <person name="Stielow J.B."/>
            <person name="Sun H."/>
            <person name="Kurtzman C.P."/>
            <person name="Blackwell M."/>
            <person name="Grigoriev I.V."/>
            <person name="Jeffries T.W."/>
        </authorList>
    </citation>
    <scope>NUCLEOTIDE SEQUENCE [LARGE SCALE GENOMIC DNA]</scope>
    <source>
        <strain evidence="2 3">NRRL Y-2026</strain>
    </source>
</reference>
<dbReference type="GO" id="GO:0006623">
    <property type="term" value="P:protein targeting to vacuole"/>
    <property type="evidence" value="ECO:0007669"/>
    <property type="project" value="TreeGrafter"/>
</dbReference>
<evidence type="ECO:0000256" key="1">
    <source>
        <dbReference type="SAM" id="SignalP"/>
    </source>
</evidence>
<proteinExistence type="predicted"/>